<dbReference type="InterPro" id="IPR005361">
    <property type="entry name" value="UPF0158"/>
</dbReference>
<accession>A0A6N6MHD9</accession>
<dbReference type="EMBL" id="WAAT01000022">
    <property type="protein sequence ID" value="KAB1069752.1"/>
    <property type="molecule type" value="Genomic_DNA"/>
</dbReference>
<dbReference type="Pfam" id="PF03682">
    <property type="entry name" value="UPF0158"/>
    <property type="match status" value="1"/>
</dbReference>
<evidence type="ECO:0000313" key="1">
    <source>
        <dbReference type="EMBL" id="KAB1069752.1"/>
    </source>
</evidence>
<reference evidence="1 2" key="1">
    <citation type="submission" date="2019-09" db="EMBL/GenBank/DDBJ databases">
        <authorList>
            <person name="Cao W.R."/>
        </authorList>
    </citation>
    <scope>NUCLEOTIDE SEQUENCE [LARGE SCALE GENOMIC DNA]</scope>
    <source>
        <strain evidence="1 2">B1N29</strain>
    </source>
</reference>
<dbReference type="Proteomes" id="UP000441333">
    <property type="component" value="Unassembled WGS sequence"/>
</dbReference>
<dbReference type="RefSeq" id="WP_150936596.1">
    <property type="nucleotide sequence ID" value="NZ_WAAT01000022.1"/>
</dbReference>
<protein>
    <submittedName>
        <fullName evidence="1">Uncharacterized protein</fullName>
    </submittedName>
</protein>
<evidence type="ECO:0000313" key="2">
    <source>
        <dbReference type="Proteomes" id="UP000441333"/>
    </source>
</evidence>
<sequence>MGSLKQDYIEQIAEELEAGSDCYFHSKTHEIVSIPSFDDIWDEDDFRDAFAEDFDKIEKDEKHFIKLEALKRFESFKIMEQFVAQLPDEKFQLELEVVLANKKPFQYFKNKVESSEFRQSWFDFKQRKLEEHVANLLHQL</sequence>
<organism evidence="1 2">
    <name type="scientific">Pseudotamlana haliotis</name>
    <dbReference type="NCBI Taxonomy" id="2614804"/>
    <lineage>
        <taxon>Bacteria</taxon>
        <taxon>Pseudomonadati</taxon>
        <taxon>Bacteroidota</taxon>
        <taxon>Flavobacteriia</taxon>
        <taxon>Flavobacteriales</taxon>
        <taxon>Flavobacteriaceae</taxon>
        <taxon>Pseudotamlana</taxon>
    </lineage>
</organism>
<gene>
    <name evidence="1" type="ORF">F6U93_02770</name>
</gene>
<name>A0A6N6MHD9_9FLAO</name>
<proteinExistence type="predicted"/>
<comment type="caution">
    <text evidence="1">The sequence shown here is derived from an EMBL/GenBank/DDBJ whole genome shotgun (WGS) entry which is preliminary data.</text>
</comment>
<keyword evidence="2" id="KW-1185">Reference proteome</keyword>
<dbReference type="AlphaFoldDB" id="A0A6N6MHD9"/>